<organism evidence="2 3">
    <name type="scientific">Polarella glacialis</name>
    <name type="common">Dinoflagellate</name>
    <dbReference type="NCBI Taxonomy" id="89957"/>
    <lineage>
        <taxon>Eukaryota</taxon>
        <taxon>Sar</taxon>
        <taxon>Alveolata</taxon>
        <taxon>Dinophyceae</taxon>
        <taxon>Suessiales</taxon>
        <taxon>Suessiaceae</taxon>
        <taxon>Polarella</taxon>
    </lineage>
</organism>
<gene>
    <name evidence="2" type="ORF">PGLA2088_LOCUS45990</name>
</gene>
<protein>
    <recommendedName>
        <fullName evidence="4">F-box domain-containing protein</fullName>
    </recommendedName>
</protein>
<name>A0A813LGH2_POLGL</name>
<dbReference type="EMBL" id="CAJNNW010036004">
    <property type="protein sequence ID" value="CAE8731385.1"/>
    <property type="molecule type" value="Genomic_DNA"/>
</dbReference>
<comment type="caution">
    <text evidence="2">The sequence shown here is derived from an EMBL/GenBank/DDBJ whole genome shotgun (WGS) entry which is preliminary data.</text>
</comment>
<evidence type="ECO:0000313" key="2">
    <source>
        <dbReference type="EMBL" id="CAE8731385.1"/>
    </source>
</evidence>
<dbReference type="Proteomes" id="UP000626109">
    <property type="component" value="Unassembled WGS sequence"/>
</dbReference>
<accession>A0A813LGH2</accession>
<dbReference type="AlphaFoldDB" id="A0A813LGH2"/>
<feature type="non-terminal residue" evidence="2">
    <location>
        <position position="372"/>
    </location>
</feature>
<feature type="region of interest" description="Disordered" evidence="1">
    <location>
        <begin position="1"/>
        <end position="41"/>
    </location>
</feature>
<proteinExistence type="predicted"/>
<sequence length="372" mass="40529">MESWPDKQPCPGSMAESLDGLDMGTTWRRQSSASSGLEDHEKCQLLPRSSPFVGCLRHAPQQALAGQFDRLLRRRARAVNPEDSDEGYSNSSSSKQAFFPLTCSVGSAEPTEKLPSSSPYVGSQRHAPPSSPMLSFSGKCYPLLPRLVPPALGLPGAESADDCFFALMQAPVTESLSLPGGLPDEVWSSVVSLIIQVKDVGIYARVARGFRKVIEAEATWQDHVVRLAPRCLSAFAPHLQRWLPAWKETRKLVLPRSAQLLKEIARRAPRMNVEIAWRFDQHLKGNGVQVLKGGSTVRRVAEEELVVLGDAVLPSGPGRLPYLEVHLDECGDVDLSPVSDWNGIGDSLNDFGFGVTACDPEDIHELGAVADE</sequence>
<dbReference type="InterPro" id="IPR036047">
    <property type="entry name" value="F-box-like_dom_sf"/>
</dbReference>
<evidence type="ECO:0008006" key="4">
    <source>
        <dbReference type="Google" id="ProtNLM"/>
    </source>
</evidence>
<evidence type="ECO:0000313" key="3">
    <source>
        <dbReference type="Proteomes" id="UP000626109"/>
    </source>
</evidence>
<evidence type="ECO:0000256" key="1">
    <source>
        <dbReference type="SAM" id="MobiDB-lite"/>
    </source>
</evidence>
<dbReference type="SUPFAM" id="SSF81383">
    <property type="entry name" value="F-box domain"/>
    <property type="match status" value="1"/>
</dbReference>
<reference evidence="2" key="1">
    <citation type="submission" date="2021-02" db="EMBL/GenBank/DDBJ databases">
        <authorList>
            <person name="Dougan E. K."/>
            <person name="Rhodes N."/>
            <person name="Thang M."/>
            <person name="Chan C."/>
        </authorList>
    </citation>
    <scope>NUCLEOTIDE SEQUENCE</scope>
</reference>
<feature type="region of interest" description="Disordered" evidence="1">
    <location>
        <begin position="109"/>
        <end position="132"/>
    </location>
</feature>